<name>A0AAJ0A9I2_9PEZI</name>
<evidence type="ECO:0000256" key="1">
    <source>
        <dbReference type="SAM" id="MobiDB-lite"/>
    </source>
</evidence>
<dbReference type="GeneID" id="85463036"/>
<reference evidence="2" key="1">
    <citation type="submission" date="2021-06" db="EMBL/GenBank/DDBJ databases">
        <title>Comparative genomics, transcriptomics and evolutionary studies reveal genomic signatures of adaptation to plant cell wall in hemibiotrophic fungi.</title>
        <authorList>
            <consortium name="DOE Joint Genome Institute"/>
            <person name="Baroncelli R."/>
            <person name="Diaz J.F."/>
            <person name="Benocci T."/>
            <person name="Peng M."/>
            <person name="Battaglia E."/>
            <person name="Haridas S."/>
            <person name="Andreopoulos W."/>
            <person name="Labutti K."/>
            <person name="Pangilinan J."/>
            <person name="Floch G.L."/>
            <person name="Makela M.R."/>
            <person name="Henrissat B."/>
            <person name="Grigoriev I.V."/>
            <person name="Crouch J.A."/>
            <person name="De Vries R.P."/>
            <person name="Sukno S.A."/>
            <person name="Thon M.R."/>
        </authorList>
    </citation>
    <scope>NUCLEOTIDE SEQUENCE</scope>
    <source>
        <strain evidence="2">CBS 193.32</strain>
    </source>
</reference>
<accession>A0AAJ0A9I2</accession>
<evidence type="ECO:0000313" key="3">
    <source>
        <dbReference type="Proteomes" id="UP001224890"/>
    </source>
</evidence>
<evidence type="ECO:0000313" key="2">
    <source>
        <dbReference type="EMBL" id="KAK1657487.1"/>
    </source>
</evidence>
<protein>
    <submittedName>
        <fullName evidence="2">Uncharacterized protein</fullName>
    </submittedName>
</protein>
<organism evidence="2 3">
    <name type="scientific">Colletotrichum godetiae</name>
    <dbReference type="NCBI Taxonomy" id="1209918"/>
    <lineage>
        <taxon>Eukaryota</taxon>
        <taxon>Fungi</taxon>
        <taxon>Dikarya</taxon>
        <taxon>Ascomycota</taxon>
        <taxon>Pezizomycotina</taxon>
        <taxon>Sordariomycetes</taxon>
        <taxon>Hypocreomycetidae</taxon>
        <taxon>Glomerellales</taxon>
        <taxon>Glomerellaceae</taxon>
        <taxon>Colletotrichum</taxon>
        <taxon>Colletotrichum acutatum species complex</taxon>
    </lineage>
</organism>
<dbReference type="EMBL" id="JAHMHR010000091">
    <property type="protein sequence ID" value="KAK1657487.1"/>
    <property type="molecule type" value="Genomic_DNA"/>
</dbReference>
<keyword evidence="3" id="KW-1185">Reference proteome</keyword>
<dbReference type="Proteomes" id="UP001224890">
    <property type="component" value="Unassembled WGS sequence"/>
</dbReference>
<feature type="region of interest" description="Disordered" evidence="1">
    <location>
        <begin position="66"/>
        <end position="88"/>
    </location>
</feature>
<dbReference type="AlphaFoldDB" id="A0AAJ0A9I2"/>
<gene>
    <name evidence="2" type="ORF">BDP55DRAFT_721355</name>
</gene>
<sequence length="132" mass="14425">MSPDWLGQRSLCMPKAGRLGTLKREMSAPRRLCRGTGEAARTMQDLSFPLPSNFVRLAHPAPLSLLTPHQSSMRTRTRTPPPSWSSSPTYLVSVTLPGARAPLGQCHSLRLPTPALNPPRRAAPIGPRLEMP</sequence>
<proteinExistence type="predicted"/>
<feature type="region of interest" description="Disordered" evidence="1">
    <location>
        <begin position="109"/>
        <end position="132"/>
    </location>
</feature>
<dbReference type="RefSeq" id="XP_060422251.1">
    <property type="nucleotide sequence ID" value="XM_060578510.1"/>
</dbReference>
<comment type="caution">
    <text evidence="2">The sequence shown here is derived from an EMBL/GenBank/DDBJ whole genome shotgun (WGS) entry which is preliminary data.</text>
</comment>